<dbReference type="AlphaFoldDB" id="A0A177U8B3"/>
<feature type="transmembrane region" description="Helical" evidence="8">
    <location>
        <begin position="545"/>
        <end position="567"/>
    </location>
</feature>
<feature type="transmembrane region" description="Helical" evidence="8">
    <location>
        <begin position="384"/>
        <end position="411"/>
    </location>
</feature>
<dbReference type="GO" id="GO:0005227">
    <property type="term" value="F:calcium-activated cation channel activity"/>
    <property type="evidence" value="ECO:0007669"/>
    <property type="project" value="InterPro"/>
</dbReference>
<evidence type="ECO:0000313" key="12">
    <source>
        <dbReference type="EMBL" id="CAD6908791.1"/>
    </source>
</evidence>
<feature type="transmembrane region" description="Helical" evidence="8">
    <location>
        <begin position="29"/>
        <end position="51"/>
    </location>
</feature>
<dbReference type="InterPro" id="IPR045122">
    <property type="entry name" value="Csc1-like"/>
</dbReference>
<feature type="region of interest" description="Disordered" evidence="7">
    <location>
        <begin position="1034"/>
        <end position="1168"/>
    </location>
</feature>
<protein>
    <recommendedName>
        <fullName evidence="16">CSC1/OSCA1-like 7TM region domain-containing protein</fullName>
    </recommendedName>
</protein>
<dbReference type="Pfam" id="PF02714">
    <property type="entry name" value="RSN1_7TM"/>
    <property type="match status" value="1"/>
</dbReference>
<evidence type="ECO:0000256" key="7">
    <source>
        <dbReference type="SAM" id="MobiDB-lite"/>
    </source>
</evidence>
<name>A0A177U8B3_9BASI</name>
<keyword evidence="15" id="KW-1185">Reference proteome</keyword>
<evidence type="ECO:0000259" key="11">
    <source>
        <dbReference type="Pfam" id="PF14703"/>
    </source>
</evidence>
<dbReference type="Proteomes" id="UP000077671">
    <property type="component" value="Unassembled WGS sequence"/>
</dbReference>
<evidence type="ECO:0000256" key="1">
    <source>
        <dbReference type="ARBA" id="ARBA00004141"/>
    </source>
</evidence>
<feature type="transmembrane region" description="Helical" evidence="8">
    <location>
        <begin position="651"/>
        <end position="670"/>
    </location>
</feature>
<comment type="caution">
    <text evidence="13">The sequence shown here is derived from an EMBL/GenBank/DDBJ whole genome shotgun (WGS) entry which is preliminary data.</text>
</comment>
<evidence type="ECO:0000256" key="6">
    <source>
        <dbReference type="ARBA" id="ARBA00023136"/>
    </source>
</evidence>
<dbReference type="GO" id="GO:0005886">
    <property type="term" value="C:plasma membrane"/>
    <property type="evidence" value="ECO:0007669"/>
    <property type="project" value="TreeGrafter"/>
</dbReference>
<feature type="domain" description="CSC1/OSCA1-like cytosolic" evidence="11">
    <location>
        <begin position="207"/>
        <end position="371"/>
    </location>
</feature>
<feature type="compositionally biased region" description="Gly residues" evidence="7">
    <location>
        <begin position="1126"/>
        <end position="1136"/>
    </location>
</feature>
<reference evidence="13" key="1">
    <citation type="submission" date="2016-04" db="EMBL/GenBank/DDBJ databases">
        <authorList>
            <person name="Nguyen H.D."/>
            <person name="Kesanakurti P."/>
            <person name="Cullis J."/>
            <person name="Levesque C.A."/>
            <person name="Hambleton S."/>
        </authorList>
    </citation>
    <scope>NUCLEOTIDE SEQUENCE</scope>
    <source>
        <strain evidence="13">DAOMC 238032</strain>
    </source>
</reference>
<feature type="transmembrane region" description="Helical" evidence="8">
    <location>
        <begin position="588"/>
        <end position="607"/>
    </location>
</feature>
<evidence type="ECO:0000256" key="5">
    <source>
        <dbReference type="ARBA" id="ARBA00022989"/>
    </source>
</evidence>
<feature type="transmembrane region" description="Helical" evidence="8">
    <location>
        <begin position="613"/>
        <end position="631"/>
    </location>
</feature>
<evidence type="ECO:0000256" key="3">
    <source>
        <dbReference type="ARBA" id="ARBA00022448"/>
    </source>
</evidence>
<keyword evidence="6 8" id="KW-0472">Membrane</keyword>
<dbReference type="InterPro" id="IPR032880">
    <property type="entry name" value="CSC1/OSCA1-like_N"/>
</dbReference>
<feature type="domain" description="CSC1/OSCA1-like N-terminal transmembrane" evidence="10">
    <location>
        <begin position="32"/>
        <end position="183"/>
    </location>
</feature>
<dbReference type="PANTHER" id="PTHR13018:SF149">
    <property type="entry name" value="DOMAIN PROTEIN, PUTATIVE (AFU_ORTHOLOGUE AFUA_3G11660)-RELATED"/>
    <property type="match status" value="1"/>
</dbReference>
<evidence type="ECO:0000313" key="13">
    <source>
        <dbReference type="EMBL" id="KAE8246620.1"/>
    </source>
</evidence>
<evidence type="ECO:0000256" key="2">
    <source>
        <dbReference type="ARBA" id="ARBA00007779"/>
    </source>
</evidence>
<dbReference type="EMBL" id="CAJHJG010001089">
    <property type="protein sequence ID" value="CAD6908791.1"/>
    <property type="molecule type" value="Genomic_DNA"/>
</dbReference>
<feature type="domain" description="CSC1/OSCA1-like 7TM region" evidence="9">
    <location>
        <begin position="383"/>
        <end position="668"/>
    </location>
</feature>
<dbReference type="Pfam" id="PF13967">
    <property type="entry name" value="RSN1_TM"/>
    <property type="match status" value="1"/>
</dbReference>
<keyword evidence="3" id="KW-0813">Transport</keyword>
<evidence type="ECO:0000313" key="15">
    <source>
        <dbReference type="Proteomes" id="UP000836402"/>
    </source>
</evidence>
<feature type="transmembrane region" description="Helical" evidence="8">
    <location>
        <begin position="115"/>
        <end position="135"/>
    </location>
</feature>
<evidence type="ECO:0008006" key="16">
    <source>
        <dbReference type="Google" id="ProtNLM"/>
    </source>
</evidence>
<reference evidence="13" key="2">
    <citation type="journal article" date="2019" name="IMA Fungus">
        <title>Genome sequencing and comparison of five Tilletia species to identify candidate genes for the detection of regulated species infecting wheat.</title>
        <authorList>
            <person name="Nguyen H.D.T."/>
            <person name="Sultana T."/>
            <person name="Kesanakurti P."/>
            <person name="Hambleton S."/>
        </authorList>
    </citation>
    <scope>NUCLEOTIDE SEQUENCE</scope>
    <source>
        <strain evidence="13">DAOMC 238032</strain>
    </source>
</reference>
<evidence type="ECO:0000313" key="14">
    <source>
        <dbReference type="Proteomes" id="UP000077671"/>
    </source>
</evidence>
<dbReference type="Pfam" id="PF14703">
    <property type="entry name" value="PHM7_cyt"/>
    <property type="match status" value="1"/>
</dbReference>
<comment type="subcellular location">
    <subcellularLocation>
        <location evidence="1">Membrane</location>
        <topology evidence="1">Multi-pass membrane protein</topology>
    </subcellularLocation>
</comment>
<feature type="compositionally biased region" description="Low complexity" evidence="7">
    <location>
        <begin position="1082"/>
        <end position="1110"/>
    </location>
</feature>
<proteinExistence type="inferred from homology"/>
<dbReference type="PANTHER" id="PTHR13018">
    <property type="entry name" value="PROBABLE MEMBRANE PROTEIN DUF221-RELATED"/>
    <property type="match status" value="1"/>
</dbReference>
<evidence type="ECO:0000256" key="4">
    <source>
        <dbReference type="ARBA" id="ARBA00022692"/>
    </source>
</evidence>
<comment type="similarity">
    <text evidence="2">Belongs to the CSC1 (TC 1.A.17) family.</text>
</comment>
<feature type="transmembrane region" description="Helical" evidence="8">
    <location>
        <begin position="431"/>
        <end position="455"/>
    </location>
</feature>
<evidence type="ECO:0000256" key="8">
    <source>
        <dbReference type="SAM" id="Phobius"/>
    </source>
</evidence>
<feature type="compositionally biased region" description="Low complexity" evidence="7">
    <location>
        <begin position="1008"/>
        <end position="1017"/>
    </location>
</feature>
<reference evidence="12" key="3">
    <citation type="submission" date="2020-10" db="EMBL/GenBank/DDBJ databases">
        <authorList>
            <person name="Sedaghatjoo S."/>
        </authorList>
    </citation>
    <scope>NUCLEOTIDE SEQUENCE</scope>
    <source>
        <strain evidence="12">AZH3</strain>
    </source>
</reference>
<keyword evidence="4 8" id="KW-0812">Transmembrane</keyword>
<feature type="compositionally biased region" description="Low complexity" evidence="7">
    <location>
        <begin position="1062"/>
        <end position="1072"/>
    </location>
</feature>
<feature type="transmembrane region" description="Helical" evidence="8">
    <location>
        <begin position="162"/>
        <end position="183"/>
    </location>
</feature>
<evidence type="ECO:0000259" key="9">
    <source>
        <dbReference type="Pfam" id="PF02714"/>
    </source>
</evidence>
<organism evidence="13 14">
    <name type="scientific">Tilletia caries</name>
    <name type="common">wheat bunt fungus</name>
    <dbReference type="NCBI Taxonomy" id="13290"/>
    <lineage>
        <taxon>Eukaryota</taxon>
        <taxon>Fungi</taxon>
        <taxon>Dikarya</taxon>
        <taxon>Basidiomycota</taxon>
        <taxon>Ustilaginomycotina</taxon>
        <taxon>Exobasidiomycetes</taxon>
        <taxon>Tilletiales</taxon>
        <taxon>Tilletiaceae</taxon>
        <taxon>Tilletia</taxon>
    </lineage>
</organism>
<feature type="compositionally biased region" description="Low complexity" evidence="7">
    <location>
        <begin position="966"/>
        <end position="978"/>
    </location>
</feature>
<dbReference type="InterPro" id="IPR027815">
    <property type="entry name" value="CSC1/OSCA1-like_cyt"/>
</dbReference>
<sequence length="1168" mass="128804">MSDCDQDSQDPLCLTTLALTQASQVQAPAVAISAGSWIGFSLATIFLFQLLRPNNKIVYAPKLKYAEKNEKAPPRIEDGFFSWLPPLFKYHEADLLPIIGLDAVTFLRFLRMCRWLTLALAILMSVVLMPVNLAYNARNPSRSRSGISFLDRISMTRVSGTYIWAHVAMSYLGSLLAIGFIYFNYKRMLVLRHAWFRSPQYQSQFHSRTLMITGVKKQMQSDEALSGVLSSIGMPYPTTEVHIGRVVGALPDLIDKHNDFVRALERVFATYLKDPRNLPSKRPTTTIGGSMGCGGKRVDAIDYYTDQINKCETAIENWRERIGERKPESYGFASLAAVAYAHAAARSLKNKKPRGLVIDLAPAPKDIIWKNLNLTQGQRFRSSVIGFLFLCVLLFFNAVPLLAVSLITNMASFRFLNGLGWLDGWYQKSQFSFAAVAALVPPAITGVMGYFLPILMRRLAQYRGVLTKSRRDRVIVGQYFSFLVISQFLVFSLIGIIITMVAYIVSAATTRHQNYKDILEHIQKSLPGQIKRQYFLTSNYWLTWLPLRGFLAVLDLAQVVKLVLVWFQKGLFGRTPRDVREYTKPPSFDYAIYYANLLFMFAVAMLYAPLVPLVVVFSSAAFWVSSGVYKYQLMYVFTTKNESGGRLWRVVVNRMLVCIVFMQLILTLAIALDQGYIKSVATLPPILFVLAFKLYLRKTMDRHFTWYIPTPAELSKETIHSGDSRHNRLQRRFGHPALHDKLFTPMVHAKVKHLLPRVYSGRIDEMSKVDGDTTASTRVTGGLKIAAIEENQLEWNRERDDDARSIMSSTTLGNMGPGNGRFTPRGPGSPGTQVGVGAGGPNDYFKSQYAAYLAGGAGVERGHTPSMGGTMTDDFEMGHYPNKGSRDNLLDHVDSVLVGHGGPQYVAYQQQGGHGKKSSGDLYAEYYASPTQTPGQESLNAFGGMPMQHAQSTSGDAGMGMYASQGQMQMQGPGQGQPRSMHAAQRSNGSLPFVSRTPVPGQGYPSRTGTAGSVVSSAGGWGGAPAYQLQAQQGPPQLQLQMHHQRQGTGSSMGMMLPPPSNNNEASSPVSPAGQVQAQYEQRQSMMLQQQQQQRGGQQQQWPQQQQQQGYGPGLGQGQGQSPYGQGPGPAQGGAYPGPPRGPPGGYRGPGGPPGPGNGNGTGYHPMR</sequence>
<dbReference type="EMBL" id="LWDD02001635">
    <property type="protein sequence ID" value="KAE8246620.1"/>
    <property type="molecule type" value="Genomic_DNA"/>
</dbReference>
<dbReference type="InterPro" id="IPR003864">
    <property type="entry name" value="CSC1/OSCA1-like_7TM"/>
</dbReference>
<dbReference type="Proteomes" id="UP000836402">
    <property type="component" value="Unassembled WGS sequence"/>
</dbReference>
<keyword evidence="5 8" id="KW-1133">Transmembrane helix</keyword>
<feature type="region of interest" description="Disordered" evidence="7">
    <location>
        <begin position="966"/>
        <end position="1017"/>
    </location>
</feature>
<gene>
    <name evidence="13" type="ORF">A4X03_0g7236</name>
    <name evidence="12" type="ORF">JKIAZH3_G1143</name>
</gene>
<evidence type="ECO:0000259" key="10">
    <source>
        <dbReference type="Pfam" id="PF13967"/>
    </source>
</evidence>
<accession>A0A177U8B3</accession>
<feature type="transmembrane region" description="Helical" evidence="8">
    <location>
        <begin position="476"/>
        <end position="505"/>
    </location>
</feature>